<dbReference type="InterPro" id="IPR048279">
    <property type="entry name" value="MdtK-like"/>
</dbReference>
<dbReference type="PANTHER" id="PTHR43298:SF2">
    <property type="entry name" value="FMN_FAD EXPORTER YEEO-RELATED"/>
    <property type="match status" value="1"/>
</dbReference>
<evidence type="ECO:0000256" key="6">
    <source>
        <dbReference type="ARBA" id="ARBA00022989"/>
    </source>
</evidence>
<keyword evidence="8 10" id="KW-0472">Membrane</keyword>
<evidence type="ECO:0000256" key="1">
    <source>
        <dbReference type="ARBA" id="ARBA00004429"/>
    </source>
</evidence>
<feature type="transmembrane region" description="Helical" evidence="10">
    <location>
        <begin position="420"/>
        <end position="442"/>
    </location>
</feature>
<feature type="transmembrane region" description="Helical" evidence="10">
    <location>
        <begin position="159"/>
        <end position="179"/>
    </location>
</feature>
<feature type="transmembrane region" description="Helical" evidence="10">
    <location>
        <begin position="348"/>
        <end position="366"/>
    </location>
</feature>
<feature type="transmembrane region" description="Helical" evidence="10">
    <location>
        <begin position="387"/>
        <end position="408"/>
    </location>
</feature>
<feature type="transmembrane region" description="Helical" evidence="10">
    <location>
        <begin position="276"/>
        <end position="301"/>
    </location>
</feature>
<dbReference type="PANTHER" id="PTHR43298">
    <property type="entry name" value="MULTIDRUG RESISTANCE PROTEIN NORM-RELATED"/>
    <property type="match status" value="1"/>
</dbReference>
<keyword evidence="2" id="KW-0813">Transport</keyword>
<feature type="transmembrane region" description="Helical" evidence="10">
    <location>
        <begin position="130"/>
        <end position="147"/>
    </location>
</feature>
<protein>
    <recommendedName>
        <fullName evidence="9">Multidrug-efflux transporter</fullName>
    </recommendedName>
</protein>
<evidence type="ECO:0000256" key="5">
    <source>
        <dbReference type="ARBA" id="ARBA00022692"/>
    </source>
</evidence>
<dbReference type="PIRSF" id="PIRSF006603">
    <property type="entry name" value="DinF"/>
    <property type="match status" value="1"/>
</dbReference>
<dbReference type="NCBIfam" id="TIGR00797">
    <property type="entry name" value="matE"/>
    <property type="match status" value="1"/>
</dbReference>
<evidence type="ECO:0000256" key="9">
    <source>
        <dbReference type="ARBA" id="ARBA00031636"/>
    </source>
</evidence>
<feature type="transmembrane region" description="Helical" evidence="10">
    <location>
        <begin position="45"/>
        <end position="71"/>
    </location>
</feature>
<dbReference type="CDD" id="cd13131">
    <property type="entry name" value="MATE_NorM_like"/>
    <property type="match status" value="1"/>
</dbReference>
<evidence type="ECO:0000256" key="10">
    <source>
        <dbReference type="SAM" id="Phobius"/>
    </source>
</evidence>
<comment type="subcellular location">
    <subcellularLocation>
        <location evidence="1">Cell inner membrane</location>
        <topology evidence="1">Multi-pass membrane protein</topology>
    </subcellularLocation>
</comment>
<dbReference type="Pfam" id="PF01554">
    <property type="entry name" value="MatE"/>
    <property type="match status" value="2"/>
</dbReference>
<feature type="transmembrane region" description="Helical" evidence="10">
    <location>
        <begin position="185"/>
        <end position="204"/>
    </location>
</feature>
<accession>A0ABP1CG52</accession>
<feature type="transmembrane region" description="Helical" evidence="10">
    <location>
        <begin position="313"/>
        <end position="336"/>
    </location>
</feature>
<keyword evidence="4" id="KW-1003">Cell membrane</keyword>
<evidence type="ECO:0000256" key="8">
    <source>
        <dbReference type="ARBA" id="ARBA00023136"/>
    </source>
</evidence>
<evidence type="ECO:0000256" key="7">
    <source>
        <dbReference type="ARBA" id="ARBA00023065"/>
    </source>
</evidence>
<dbReference type="InterPro" id="IPR002528">
    <property type="entry name" value="MATE_fam"/>
</dbReference>
<feature type="transmembrane region" description="Helical" evidence="10">
    <location>
        <begin position="92"/>
        <end position="110"/>
    </location>
</feature>
<organism evidence="11 12">
    <name type="scientific">Candidatus Providencia siddallii</name>
    <dbReference type="NCBI Taxonomy" id="1715285"/>
    <lineage>
        <taxon>Bacteria</taxon>
        <taxon>Pseudomonadati</taxon>
        <taxon>Pseudomonadota</taxon>
        <taxon>Gammaproteobacteria</taxon>
        <taxon>Enterobacterales</taxon>
        <taxon>Morganellaceae</taxon>
        <taxon>Providencia</taxon>
    </lineage>
</organism>
<keyword evidence="12" id="KW-1185">Reference proteome</keyword>
<feature type="transmembrane region" description="Helical" evidence="10">
    <location>
        <begin position="241"/>
        <end position="264"/>
    </location>
</feature>
<dbReference type="Proteomes" id="UP001497533">
    <property type="component" value="Chromosome"/>
</dbReference>
<keyword evidence="3" id="KW-0050">Antiport</keyword>
<name>A0ABP1CG52_9GAMM</name>
<evidence type="ECO:0000313" key="11">
    <source>
        <dbReference type="EMBL" id="CAL1329407.1"/>
    </source>
</evidence>
<evidence type="ECO:0000256" key="3">
    <source>
        <dbReference type="ARBA" id="ARBA00022449"/>
    </source>
</evidence>
<reference evidence="11" key="1">
    <citation type="submission" date="2024-04" db="EMBL/GenBank/DDBJ databases">
        <authorList>
            <person name="Manzano-Marin A."/>
            <person name="Manzano-Marin A."/>
            <person name="Alejandro Manzano Marin A."/>
        </authorList>
    </citation>
    <scope>NUCLEOTIDE SEQUENCE [LARGE SCALE GENOMIC DNA]</scope>
    <source>
        <strain evidence="11">TABTEA</strain>
    </source>
</reference>
<evidence type="ECO:0000313" key="12">
    <source>
        <dbReference type="Proteomes" id="UP001497533"/>
    </source>
</evidence>
<dbReference type="InterPro" id="IPR050222">
    <property type="entry name" value="MATE_MdtK"/>
</dbReference>
<evidence type="ECO:0000256" key="2">
    <source>
        <dbReference type="ARBA" id="ARBA00022448"/>
    </source>
</evidence>
<dbReference type="RefSeq" id="WP_341764870.1">
    <property type="nucleotide sequence ID" value="NZ_OZ034688.1"/>
</dbReference>
<keyword evidence="7" id="KW-0406">Ion transport</keyword>
<sequence length="457" mass="50690">MQKYFIEARSLLTIGIPILLAQFSQTAMGFIDTVMAGSVSEIEMSAIAIGLSIWLPIILFGHGVLMALTPIIVQMNGSGRRKLIADQIQQGLWLAFFLALCIMFLLYNSNYFINNILHIDNELSFKSVRFLRAIMCGVPGYLFYQVYRSQCDGLSKTKPGMIIGFIGLIVNVPINYTFIYGRLGVPAFGGVGCGIATASVYWIMCIIMRWYIKKAPAYYDIVSVYSFSFPKFLILKRIIRLGLPIGLSLFFEVTLFAVVALFISPFGIVAVAAHQIALNFSSIMFIFPLSLGVASTIRVSYNLGMRSIDAAKVSSYTGLVVGFCVSCVTAIITAIFRESIAIMYNKNLEVVSLASNLMLFAAFYQLSDSIQVIGSGILRGYKDTRSIFFITFTAYWVLGLPFGYILSLTDIVTFAMGPKGFWIGFIIGLTSSAIGIVTRIYWIHKQTAFFIFLKSNK</sequence>
<gene>
    <name evidence="11" type="primary">mdtK</name>
    <name evidence="11" type="ORF">PRHACTZTBTEA_490</name>
</gene>
<keyword evidence="6 10" id="KW-1133">Transmembrane helix</keyword>
<proteinExistence type="predicted"/>
<evidence type="ECO:0000256" key="4">
    <source>
        <dbReference type="ARBA" id="ARBA00022475"/>
    </source>
</evidence>
<keyword evidence="5 10" id="KW-0812">Transmembrane</keyword>
<dbReference type="EMBL" id="OZ034688">
    <property type="protein sequence ID" value="CAL1329407.1"/>
    <property type="molecule type" value="Genomic_DNA"/>
</dbReference>